<accession>A0A835Q5C5</accession>
<gene>
    <name evidence="1" type="ORF">HPP92_020574</name>
</gene>
<dbReference type="AlphaFoldDB" id="A0A835Q5C5"/>
<keyword evidence="2" id="KW-1185">Reference proteome</keyword>
<evidence type="ECO:0000313" key="1">
    <source>
        <dbReference type="EMBL" id="KAG0464505.1"/>
    </source>
</evidence>
<protein>
    <submittedName>
        <fullName evidence="1">Uncharacterized protein</fullName>
    </submittedName>
</protein>
<name>A0A835Q5C5_VANPL</name>
<proteinExistence type="predicted"/>
<organism evidence="1 2">
    <name type="scientific">Vanilla planifolia</name>
    <name type="common">Vanilla</name>
    <dbReference type="NCBI Taxonomy" id="51239"/>
    <lineage>
        <taxon>Eukaryota</taxon>
        <taxon>Viridiplantae</taxon>
        <taxon>Streptophyta</taxon>
        <taxon>Embryophyta</taxon>
        <taxon>Tracheophyta</taxon>
        <taxon>Spermatophyta</taxon>
        <taxon>Magnoliopsida</taxon>
        <taxon>Liliopsida</taxon>
        <taxon>Asparagales</taxon>
        <taxon>Orchidaceae</taxon>
        <taxon>Vanilloideae</taxon>
        <taxon>Vanilleae</taxon>
        <taxon>Vanilla</taxon>
    </lineage>
</organism>
<dbReference type="OrthoDB" id="1077582at2759"/>
<dbReference type="EMBL" id="JADCNL010000010">
    <property type="protein sequence ID" value="KAG0464505.1"/>
    <property type="molecule type" value="Genomic_DNA"/>
</dbReference>
<evidence type="ECO:0000313" key="2">
    <source>
        <dbReference type="Proteomes" id="UP000636800"/>
    </source>
</evidence>
<dbReference type="Proteomes" id="UP000636800">
    <property type="component" value="Chromosome 10"/>
</dbReference>
<sequence length="87" mass="9218">MAVAGVVDSRVVESGADGDAIVWKKCDLNLENFLLGKQGKERVEMGCSTWVVVGELVEVIGTSGCDNGNGISVKAVDGRRFGIGRYE</sequence>
<comment type="caution">
    <text evidence="1">The sequence shown here is derived from an EMBL/GenBank/DDBJ whole genome shotgun (WGS) entry which is preliminary data.</text>
</comment>
<reference evidence="1 2" key="1">
    <citation type="journal article" date="2020" name="Nat. Food">
        <title>A phased Vanilla planifolia genome enables genetic improvement of flavour and production.</title>
        <authorList>
            <person name="Hasing T."/>
            <person name="Tang H."/>
            <person name="Brym M."/>
            <person name="Khazi F."/>
            <person name="Huang T."/>
            <person name="Chambers A.H."/>
        </authorList>
    </citation>
    <scope>NUCLEOTIDE SEQUENCE [LARGE SCALE GENOMIC DNA]</scope>
    <source>
        <tissue evidence="1">Leaf</tissue>
    </source>
</reference>